<feature type="domain" description="HTH myb-type" evidence="5">
    <location>
        <begin position="19"/>
        <end position="74"/>
    </location>
</feature>
<evidence type="ECO:0000259" key="5">
    <source>
        <dbReference type="PROSITE" id="PS51294"/>
    </source>
</evidence>
<feature type="domain" description="Myb-like" evidence="4">
    <location>
        <begin position="71"/>
        <end position="122"/>
    </location>
</feature>
<dbReference type="SMART" id="SM00717">
    <property type="entry name" value="SANT"/>
    <property type="match status" value="2"/>
</dbReference>
<keyword evidence="1" id="KW-0677">Repeat</keyword>
<dbReference type="EMBL" id="KK101898">
    <property type="protein sequence ID" value="KIY99269.1"/>
    <property type="molecule type" value="Genomic_DNA"/>
</dbReference>
<dbReference type="InterPro" id="IPR009057">
    <property type="entry name" value="Homeodomain-like_sf"/>
</dbReference>
<dbReference type="SUPFAM" id="SSF46689">
    <property type="entry name" value="Homeodomain-like"/>
    <property type="match status" value="1"/>
</dbReference>
<feature type="compositionally biased region" description="Gly residues" evidence="3">
    <location>
        <begin position="180"/>
        <end position="195"/>
    </location>
</feature>
<dbReference type="FunFam" id="1.10.10.60:FF:000010">
    <property type="entry name" value="Transcriptional activator Myb isoform A"/>
    <property type="match status" value="1"/>
</dbReference>
<keyword evidence="7" id="KW-1185">Reference proteome</keyword>
<dbReference type="InterPro" id="IPR017930">
    <property type="entry name" value="Myb_dom"/>
</dbReference>
<sequence>MSSGAALQRTCIHPVAPSKGGWTPEEDAKVVGLVGEHGVRNWKKIADAFNESSENQRNPKQCRERWNNHLDPNIKRDPWTEEEERELVEGHKTWGNQWSRIARERLPGRAENAIKNLWNTTRRRNGSVPQGSGPLEQYMVQLGMREPAADVEAGSGGSGGDGGPRKRALAQPPPRAASDSGGGGGGGGSSSGGSDGPKKRARAQPVPHAASDGGGGGGGGGGLAVELECHEQDPLWPPGFGGAPLAAAVAIRAQAGAGAEVGVLEPSAAGPAHAPRCADRAVVPSHAWAELFPDETSGSHTSSHSGSRSSSHIDCGGASCPKCRHGIDSSFSTLLGDTCDGAHGLSQQCERPVFQMETDMAAGLMSWADDELLGYGPGLSDEDAQLLASLCDPDTAAPDCEPPPPAGAQLELRPADQPAAAACAARPGGQPYAAAGWGAASWDVPARAPAVAGAPGGLVQQQLRRSAQHSHSFNGSTGLTPLTVPPILCGAANAAAEPPTPGVARDPRQFISPADHAHAPVGAPVPLFASGTSPSTMAAAPDAGASRAPPGLTPRWAQLPAVWPPGQEVIVALSEGADPLPPSDAICSALQAPTAGCPAGAHSAHREVVSSTSYGPQAVCGRAAAVAALCGGGSPADPMQTLGPDAAVGALAADLQAVLPRLVANAYARAALSGAVGRVVIGLRLGAAVPPSEPGLVVAVAARSSNEGAAVLKCVVDAIRLLYT</sequence>
<dbReference type="GO" id="GO:0005634">
    <property type="term" value="C:nucleus"/>
    <property type="evidence" value="ECO:0007669"/>
    <property type="project" value="TreeGrafter"/>
</dbReference>
<evidence type="ECO:0000259" key="4">
    <source>
        <dbReference type="PROSITE" id="PS50090"/>
    </source>
</evidence>
<dbReference type="Pfam" id="PF13921">
    <property type="entry name" value="Myb_DNA-bind_6"/>
    <property type="match status" value="1"/>
</dbReference>
<organism evidence="6 7">
    <name type="scientific">Monoraphidium neglectum</name>
    <dbReference type="NCBI Taxonomy" id="145388"/>
    <lineage>
        <taxon>Eukaryota</taxon>
        <taxon>Viridiplantae</taxon>
        <taxon>Chlorophyta</taxon>
        <taxon>core chlorophytes</taxon>
        <taxon>Chlorophyceae</taxon>
        <taxon>CS clade</taxon>
        <taxon>Sphaeropleales</taxon>
        <taxon>Selenastraceae</taxon>
        <taxon>Monoraphidium</taxon>
    </lineage>
</organism>
<feature type="region of interest" description="Disordered" evidence="3">
    <location>
        <begin position="150"/>
        <end position="224"/>
    </location>
</feature>
<accession>A0A0D2M7D3</accession>
<feature type="domain" description="Myb-like" evidence="4">
    <location>
        <begin position="19"/>
        <end position="70"/>
    </location>
</feature>
<protein>
    <submittedName>
        <fullName evidence="6">Transcription factor MYB98</fullName>
    </submittedName>
</protein>
<evidence type="ECO:0000256" key="3">
    <source>
        <dbReference type="SAM" id="MobiDB-lite"/>
    </source>
</evidence>
<dbReference type="Proteomes" id="UP000054498">
    <property type="component" value="Unassembled WGS sequence"/>
</dbReference>
<dbReference type="AlphaFoldDB" id="A0A0D2M7D3"/>
<keyword evidence="2" id="KW-0238">DNA-binding</keyword>
<feature type="compositionally biased region" description="Low complexity" evidence="3">
    <location>
        <begin position="538"/>
        <end position="550"/>
    </location>
</feature>
<feature type="region of interest" description="Disordered" evidence="3">
    <location>
        <begin position="533"/>
        <end position="552"/>
    </location>
</feature>
<dbReference type="CDD" id="cd00167">
    <property type="entry name" value="SANT"/>
    <property type="match status" value="1"/>
</dbReference>
<dbReference type="PROSITE" id="PS50090">
    <property type="entry name" value="MYB_LIKE"/>
    <property type="match status" value="2"/>
</dbReference>
<dbReference type="GO" id="GO:0000981">
    <property type="term" value="F:DNA-binding transcription factor activity, RNA polymerase II-specific"/>
    <property type="evidence" value="ECO:0007669"/>
    <property type="project" value="TreeGrafter"/>
</dbReference>
<dbReference type="PANTHER" id="PTHR45614:SF218">
    <property type="entry name" value="TRANSCRIPTION FACTOR MYB119-RELATED"/>
    <property type="match status" value="1"/>
</dbReference>
<dbReference type="PANTHER" id="PTHR45614">
    <property type="entry name" value="MYB PROTEIN-RELATED"/>
    <property type="match status" value="1"/>
</dbReference>
<reference evidence="6 7" key="1">
    <citation type="journal article" date="2013" name="BMC Genomics">
        <title>Reconstruction of the lipid metabolism for the microalga Monoraphidium neglectum from its genome sequence reveals characteristics suitable for biofuel production.</title>
        <authorList>
            <person name="Bogen C."/>
            <person name="Al-Dilaimi A."/>
            <person name="Albersmeier A."/>
            <person name="Wichmann J."/>
            <person name="Grundmann M."/>
            <person name="Rupp O."/>
            <person name="Lauersen K.J."/>
            <person name="Blifernez-Klassen O."/>
            <person name="Kalinowski J."/>
            <person name="Goesmann A."/>
            <person name="Mussgnug J.H."/>
            <person name="Kruse O."/>
        </authorList>
    </citation>
    <scope>NUCLEOTIDE SEQUENCE [LARGE SCALE GENOMIC DNA]</scope>
    <source>
        <strain evidence="6 7">SAG 48.87</strain>
    </source>
</reference>
<gene>
    <name evidence="6" type="ORF">MNEG_8694</name>
</gene>
<feature type="compositionally biased region" description="Gly residues" evidence="3">
    <location>
        <begin position="212"/>
        <end position="223"/>
    </location>
</feature>
<evidence type="ECO:0000256" key="1">
    <source>
        <dbReference type="ARBA" id="ARBA00022737"/>
    </source>
</evidence>
<dbReference type="InterPro" id="IPR050560">
    <property type="entry name" value="MYB_TF"/>
</dbReference>
<evidence type="ECO:0000313" key="7">
    <source>
        <dbReference type="Proteomes" id="UP000054498"/>
    </source>
</evidence>
<name>A0A0D2M7D3_9CHLO</name>
<dbReference type="OrthoDB" id="2143914at2759"/>
<dbReference type="Gene3D" id="1.10.10.60">
    <property type="entry name" value="Homeodomain-like"/>
    <property type="match status" value="2"/>
</dbReference>
<proteinExistence type="predicted"/>
<dbReference type="RefSeq" id="XP_013898289.1">
    <property type="nucleotide sequence ID" value="XM_014042835.1"/>
</dbReference>
<feature type="domain" description="HTH myb-type" evidence="5">
    <location>
        <begin position="75"/>
        <end position="126"/>
    </location>
</feature>
<dbReference type="GeneID" id="25741569"/>
<evidence type="ECO:0000256" key="2">
    <source>
        <dbReference type="ARBA" id="ARBA00023125"/>
    </source>
</evidence>
<evidence type="ECO:0000313" key="6">
    <source>
        <dbReference type="EMBL" id="KIY99269.1"/>
    </source>
</evidence>
<dbReference type="KEGG" id="mng:MNEG_8694"/>
<dbReference type="InterPro" id="IPR001005">
    <property type="entry name" value="SANT/Myb"/>
</dbReference>
<dbReference type="GO" id="GO:0000978">
    <property type="term" value="F:RNA polymerase II cis-regulatory region sequence-specific DNA binding"/>
    <property type="evidence" value="ECO:0007669"/>
    <property type="project" value="TreeGrafter"/>
</dbReference>
<dbReference type="PROSITE" id="PS51294">
    <property type="entry name" value="HTH_MYB"/>
    <property type="match status" value="2"/>
</dbReference>